<dbReference type="AlphaFoldDB" id="A0AAN8Q5Z8"/>
<sequence>MLKIPYSSEMACVTTVIAFVFQLLAVWTPHWVHTHEGHILTNYSGLWETCDIYYNKDNISCFTCKYIDIDQHKTQYVFMFHVQLLAVCGLLLMGVVLLLRVTILCACLNVWSYCIRVMVIVTTIFSGLLSLSSAILYAAALRPTSDVTHTITTIKGWSFGLEIIASILCVPAVIITLREFDRSSYQPLNN</sequence>
<dbReference type="Gene3D" id="1.20.140.150">
    <property type="match status" value="1"/>
</dbReference>
<dbReference type="PANTHER" id="PTHR21284">
    <property type="entry name" value="EG:80H7.2 PROTEIN"/>
    <property type="match status" value="1"/>
</dbReference>
<keyword evidence="1" id="KW-1133">Transmembrane helix</keyword>
<keyword evidence="1" id="KW-0472">Membrane</keyword>
<reference evidence="2 3" key="1">
    <citation type="submission" date="2024-01" db="EMBL/GenBank/DDBJ databases">
        <title>The genome of the rayed Mediterranean limpet Patella caerulea (Linnaeus, 1758).</title>
        <authorList>
            <person name="Anh-Thu Weber A."/>
            <person name="Halstead-Nussloch G."/>
        </authorList>
    </citation>
    <scope>NUCLEOTIDE SEQUENCE [LARGE SCALE GENOMIC DNA]</scope>
    <source>
        <strain evidence="2">AATW-2023a</strain>
        <tissue evidence="2">Whole specimen</tissue>
    </source>
</reference>
<evidence type="ECO:0000256" key="1">
    <source>
        <dbReference type="SAM" id="Phobius"/>
    </source>
</evidence>
<evidence type="ECO:0000313" key="3">
    <source>
        <dbReference type="Proteomes" id="UP001347796"/>
    </source>
</evidence>
<gene>
    <name evidence="2" type="ORF">SNE40_011120</name>
</gene>
<feature type="transmembrane region" description="Helical" evidence="1">
    <location>
        <begin position="113"/>
        <end position="137"/>
    </location>
</feature>
<accession>A0AAN8Q5Z8</accession>
<feature type="transmembrane region" description="Helical" evidence="1">
    <location>
        <begin position="157"/>
        <end position="177"/>
    </location>
</feature>
<keyword evidence="1" id="KW-0812">Transmembrane</keyword>
<evidence type="ECO:0000313" key="2">
    <source>
        <dbReference type="EMBL" id="KAK6183690.1"/>
    </source>
</evidence>
<protein>
    <submittedName>
        <fullName evidence="2">Uncharacterized protein</fullName>
    </submittedName>
</protein>
<keyword evidence="3" id="KW-1185">Reference proteome</keyword>
<feature type="transmembrane region" description="Helical" evidence="1">
    <location>
        <begin position="78"/>
        <end position="101"/>
    </location>
</feature>
<dbReference type="EMBL" id="JAZGQO010000007">
    <property type="protein sequence ID" value="KAK6183690.1"/>
    <property type="molecule type" value="Genomic_DNA"/>
</dbReference>
<name>A0AAN8Q5Z8_PATCE</name>
<feature type="transmembrane region" description="Helical" evidence="1">
    <location>
        <begin position="12"/>
        <end position="32"/>
    </location>
</feature>
<organism evidence="2 3">
    <name type="scientific">Patella caerulea</name>
    <name type="common">Rayed Mediterranean limpet</name>
    <dbReference type="NCBI Taxonomy" id="87958"/>
    <lineage>
        <taxon>Eukaryota</taxon>
        <taxon>Metazoa</taxon>
        <taxon>Spiralia</taxon>
        <taxon>Lophotrochozoa</taxon>
        <taxon>Mollusca</taxon>
        <taxon>Gastropoda</taxon>
        <taxon>Patellogastropoda</taxon>
        <taxon>Patelloidea</taxon>
        <taxon>Patellidae</taxon>
        <taxon>Patella</taxon>
    </lineage>
</organism>
<dbReference type="PANTHER" id="PTHR21284:SF12">
    <property type="entry name" value="EG:80H7.2 PROTEIN"/>
    <property type="match status" value="1"/>
</dbReference>
<proteinExistence type="predicted"/>
<dbReference type="Proteomes" id="UP001347796">
    <property type="component" value="Unassembled WGS sequence"/>
</dbReference>
<comment type="caution">
    <text evidence="2">The sequence shown here is derived from an EMBL/GenBank/DDBJ whole genome shotgun (WGS) entry which is preliminary data.</text>
</comment>